<evidence type="ECO:0000313" key="2">
    <source>
        <dbReference type="EMBL" id="WLQ41608.1"/>
    </source>
</evidence>
<dbReference type="Pfam" id="PF12746">
    <property type="entry name" value="GNAT_acetyltran"/>
    <property type="match status" value="1"/>
</dbReference>
<proteinExistence type="predicted"/>
<dbReference type="PROSITE" id="PS51186">
    <property type="entry name" value="GNAT"/>
    <property type="match status" value="1"/>
</dbReference>
<evidence type="ECO:0000259" key="1">
    <source>
        <dbReference type="PROSITE" id="PS51186"/>
    </source>
</evidence>
<keyword evidence="2" id="KW-0012">Acyltransferase</keyword>
<feature type="domain" description="N-acetyltransferase" evidence="1">
    <location>
        <begin position="117"/>
        <end position="250"/>
    </location>
</feature>
<dbReference type="GO" id="GO:0016746">
    <property type="term" value="F:acyltransferase activity"/>
    <property type="evidence" value="ECO:0007669"/>
    <property type="project" value="UniProtKB-KW"/>
</dbReference>
<gene>
    <name evidence="2" type="ORF">P8A22_17420</name>
</gene>
<dbReference type="Gene3D" id="3.40.630.30">
    <property type="match status" value="1"/>
</dbReference>
<dbReference type="Proteomes" id="UP001229952">
    <property type="component" value="Chromosome"/>
</dbReference>
<dbReference type="RefSeq" id="WP_306088482.1">
    <property type="nucleotide sequence ID" value="NZ_CP120992.1"/>
</dbReference>
<organism evidence="2 3">
    <name type="scientific">Streptomyces laculatispora</name>
    <dbReference type="NCBI Taxonomy" id="887464"/>
    <lineage>
        <taxon>Bacteria</taxon>
        <taxon>Bacillati</taxon>
        <taxon>Actinomycetota</taxon>
        <taxon>Actinomycetes</taxon>
        <taxon>Kitasatosporales</taxon>
        <taxon>Streptomycetaceae</taxon>
        <taxon>Streptomyces</taxon>
    </lineage>
</organism>
<protein>
    <submittedName>
        <fullName evidence="2">GNAT family N-acetyltransferase</fullName>
        <ecNumber evidence="2">2.3.1.-</ecNumber>
    </submittedName>
</protein>
<keyword evidence="3" id="KW-1185">Reference proteome</keyword>
<dbReference type="SUPFAM" id="SSF55729">
    <property type="entry name" value="Acyl-CoA N-acyltransferases (Nat)"/>
    <property type="match status" value="1"/>
</dbReference>
<reference evidence="2 3" key="1">
    <citation type="submission" date="2023-03" db="EMBL/GenBank/DDBJ databases">
        <title>Isolation and description of six Streptomyces strains from soil environments, able to metabolize different microbial glucans.</title>
        <authorList>
            <person name="Widen T."/>
            <person name="Larsbrink J."/>
        </authorList>
    </citation>
    <scope>NUCLEOTIDE SEQUENCE [LARGE SCALE GENOMIC DNA]</scope>
    <source>
        <strain evidence="2 3">Mut2</strain>
    </source>
</reference>
<sequence>MPVDPLLLGARGLWEELARVPVAFAPAGGVTVVVSQDSGLCPAGWVGAVALGGSSIVTVPDRSAAVLVRDALAGLSPEHVVNDTLVRDALPVARTLGPAALSYVAPEGFRPVEAGPLPVEHLPAGHPELRRLEMAAGDEDAGEAALNDITSPVFVVREHGGVVAAAGYLRWPRRTAHIGVLTAPAVRGRGLARVTGSAAVAHALAAGLLPQWRARPLASRRVAAALGFAELGSQLSIEIDRSVRAGMPGPTG</sequence>
<dbReference type="EMBL" id="CP120992">
    <property type="protein sequence ID" value="WLQ41608.1"/>
    <property type="molecule type" value="Genomic_DNA"/>
</dbReference>
<evidence type="ECO:0000313" key="3">
    <source>
        <dbReference type="Proteomes" id="UP001229952"/>
    </source>
</evidence>
<accession>A0ABY9I664</accession>
<dbReference type="EC" id="2.3.1.-" evidence="2"/>
<dbReference type="InterPro" id="IPR027365">
    <property type="entry name" value="GNAT_acetyltra_YdfB-like"/>
</dbReference>
<dbReference type="InterPro" id="IPR016181">
    <property type="entry name" value="Acyl_CoA_acyltransferase"/>
</dbReference>
<name>A0ABY9I664_9ACTN</name>
<keyword evidence="2" id="KW-0808">Transferase</keyword>
<dbReference type="InterPro" id="IPR000182">
    <property type="entry name" value="GNAT_dom"/>
</dbReference>